<protein>
    <submittedName>
        <fullName evidence="2">Uncharacterized protein</fullName>
    </submittedName>
</protein>
<proteinExistence type="predicted"/>
<evidence type="ECO:0000256" key="1">
    <source>
        <dbReference type="SAM" id="MobiDB-lite"/>
    </source>
</evidence>
<dbReference type="EMBL" id="GBXM01093522">
    <property type="protein sequence ID" value="JAH15055.1"/>
    <property type="molecule type" value="Transcribed_RNA"/>
</dbReference>
<dbReference type="AlphaFoldDB" id="A0A0E9QFE9"/>
<feature type="compositionally biased region" description="Polar residues" evidence="1">
    <location>
        <begin position="13"/>
        <end position="25"/>
    </location>
</feature>
<accession>A0A0E9QFE9</accession>
<evidence type="ECO:0000313" key="2">
    <source>
        <dbReference type="EMBL" id="JAH15055.1"/>
    </source>
</evidence>
<feature type="region of interest" description="Disordered" evidence="1">
    <location>
        <begin position="1"/>
        <end position="25"/>
    </location>
</feature>
<reference evidence="2" key="2">
    <citation type="journal article" date="2015" name="Fish Shellfish Immunol.">
        <title>Early steps in the European eel (Anguilla anguilla)-Vibrio vulnificus interaction in the gills: Role of the RtxA13 toxin.</title>
        <authorList>
            <person name="Callol A."/>
            <person name="Pajuelo D."/>
            <person name="Ebbesson L."/>
            <person name="Teles M."/>
            <person name="MacKenzie S."/>
            <person name="Amaro C."/>
        </authorList>
    </citation>
    <scope>NUCLEOTIDE SEQUENCE</scope>
</reference>
<name>A0A0E9QFE9_ANGAN</name>
<sequence>MSPGAPRACSLTPLMSLSHDQGITS</sequence>
<organism evidence="2">
    <name type="scientific">Anguilla anguilla</name>
    <name type="common">European freshwater eel</name>
    <name type="synonym">Muraena anguilla</name>
    <dbReference type="NCBI Taxonomy" id="7936"/>
    <lineage>
        <taxon>Eukaryota</taxon>
        <taxon>Metazoa</taxon>
        <taxon>Chordata</taxon>
        <taxon>Craniata</taxon>
        <taxon>Vertebrata</taxon>
        <taxon>Euteleostomi</taxon>
        <taxon>Actinopterygii</taxon>
        <taxon>Neopterygii</taxon>
        <taxon>Teleostei</taxon>
        <taxon>Anguilliformes</taxon>
        <taxon>Anguillidae</taxon>
        <taxon>Anguilla</taxon>
    </lineage>
</organism>
<reference evidence="2" key="1">
    <citation type="submission" date="2014-11" db="EMBL/GenBank/DDBJ databases">
        <authorList>
            <person name="Amaro Gonzalez C."/>
        </authorList>
    </citation>
    <scope>NUCLEOTIDE SEQUENCE</scope>
</reference>